<dbReference type="Gene3D" id="3.40.50.1820">
    <property type="entry name" value="alpha/beta hydrolase"/>
    <property type="match status" value="1"/>
</dbReference>
<dbReference type="SUPFAM" id="SSF53474">
    <property type="entry name" value="alpha/beta-Hydrolases"/>
    <property type="match status" value="1"/>
</dbReference>
<accession>A0A9X2F4E9</accession>
<gene>
    <name evidence="3" type="ORF">NF867_01980</name>
</gene>
<dbReference type="Proteomes" id="UP001155182">
    <property type="component" value="Unassembled WGS sequence"/>
</dbReference>
<sequence length="741" mass="83818">MNIFGPEVKINLSMKFKYKIIAVAFLLTTGTSAIFAQQKEITLQDAILGRQSKFGEERLRGLQWIKTTNKYSYIDGKNLMIGSVADTKASSALSLNELATTTGESLKGWPQLNWIDADQFKFTSNGKLFLINLKSKSAKTLNTFIKDAENLDIEPSTGNAAFTKGDNLFVTINGKETQVTNETQWGIKNGKSTHREEFGISKGTFWSTKGNLLAFYREDATMVTDYPLVNTDERPAKLENIKYPMAGMKSHEVTVGVYNPSTGKTIFLQTGEPKEQYLTNIHWSIDEKSIYIAVLNRDQNELKYNQYDAVSGSFVKTLFTETHPKYVHPEHEAINLKTSFLWQSETKGFNHFYQYDLTGKLIKHINTGKIIVRKYLGIDANETKIYFTGNHADSIDMQVFMVDITKKTNKQGEFTAVRLSKENGFHDQASLSTDGKYILDQFSSPTVPLKINLLSSDGKIVSTLLNSKNPLSEYKFGTNELIRLKAEDGSLLYGRMIKPFDFNPNKKYPVVVYVYNGPNVQMVTNTWTTGATYWMYYLANKGYIVFTVDGRGSKNRGQAFEQATFRHLGQQEMKDQLTGVSYLKSLPYVNADKMAVHGWSYGGFMTTSLMTNYPDVFKVGVAGGPVIDWSYYEVMYTERYMDTPQTNSEGFAQTSLLDKTKNLKGNLLLIHGTVDPVVVWQHSQNFIKKCVENGVPVDYFVYPGHEHNVTGKDRVHLYNKVIEYIDEKLNKPDTAIKASNN</sequence>
<name>A0A9X2F4E9_9SPHI</name>
<protein>
    <submittedName>
        <fullName evidence="3">DPP IV N-terminal domain-containing protein</fullName>
    </submittedName>
</protein>
<dbReference type="PANTHER" id="PTHR11731:SF193">
    <property type="entry name" value="DIPEPTIDYL PEPTIDASE 9"/>
    <property type="match status" value="1"/>
</dbReference>
<evidence type="ECO:0000259" key="2">
    <source>
        <dbReference type="Pfam" id="PF00930"/>
    </source>
</evidence>
<dbReference type="InterPro" id="IPR050278">
    <property type="entry name" value="Serine_Prot_S9B/DPPIV"/>
</dbReference>
<evidence type="ECO:0000313" key="3">
    <source>
        <dbReference type="EMBL" id="MCO4291633.1"/>
    </source>
</evidence>
<dbReference type="SUPFAM" id="SSF82171">
    <property type="entry name" value="DPP6 N-terminal domain-like"/>
    <property type="match status" value="1"/>
</dbReference>
<proteinExistence type="predicted"/>
<dbReference type="Pfam" id="PF00326">
    <property type="entry name" value="Peptidase_S9"/>
    <property type="match status" value="1"/>
</dbReference>
<dbReference type="GO" id="GO:0006508">
    <property type="term" value="P:proteolysis"/>
    <property type="evidence" value="ECO:0007669"/>
    <property type="project" value="InterPro"/>
</dbReference>
<evidence type="ECO:0000259" key="1">
    <source>
        <dbReference type="Pfam" id="PF00326"/>
    </source>
</evidence>
<dbReference type="InterPro" id="IPR001375">
    <property type="entry name" value="Peptidase_S9_cat"/>
</dbReference>
<dbReference type="PANTHER" id="PTHR11731">
    <property type="entry name" value="PROTEASE FAMILY S9B,C DIPEPTIDYL-PEPTIDASE IV-RELATED"/>
    <property type="match status" value="1"/>
</dbReference>
<dbReference type="AlphaFoldDB" id="A0A9X2F4E9"/>
<dbReference type="InterPro" id="IPR029058">
    <property type="entry name" value="AB_hydrolase_fold"/>
</dbReference>
<dbReference type="EMBL" id="JAMWYS010000006">
    <property type="protein sequence ID" value="MCO4291633.1"/>
    <property type="molecule type" value="Genomic_DNA"/>
</dbReference>
<organism evidence="3 4">
    <name type="scientific">Solitalea agri</name>
    <dbReference type="NCBI Taxonomy" id="2953739"/>
    <lineage>
        <taxon>Bacteria</taxon>
        <taxon>Pseudomonadati</taxon>
        <taxon>Bacteroidota</taxon>
        <taxon>Sphingobacteriia</taxon>
        <taxon>Sphingobacteriales</taxon>
        <taxon>Sphingobacteriaceae</taxon>
        <taxon>Solitalea</taxon>
    </lineage>
</organism>
<dbReference type="RefSeq" id="WP_252585866.1">
    <property type="nucleotide sequence ID" value="NZ_JAMWYS010000006.1"/>
</dbReference>
<reference evidence="3" key="1">
    <citation type="submission" date="2022-06" db="EMBL/GenBank/DDBJ databases">
        <title>Solitalea sp. MAHUQ-68 isolated from rhizospheric soil.</title>
        <authorList>
            <person name="Huq M.A."/>
        </authorList>
    </citation>
    <scope>NUCLEOTIDE SEQUENCE</scope>
    <source>
        <strain evidence="3">MAHUQ-68</strain>
    </source>
</reference>
<feature type="domain" description="Peptidase S9 prolyl oligopeptidase catalytic" evidence="1">
    <location>
        <begin position="535"/>
        <end position="731"/>
    </location>
</feature>
<keyword evidence="4" id="KW-1185">Reference proteome</keyword>
<evidence type="ECO:0000313" key="4">
    <source>
        <dbReference type="Proteomes" id="UP001155182"/>
    </source>
</evidence>
<dbReference type="Gene3D" id="2.140.10.30">
    <property type="entry name" value="Dipeptidylpeptidase IV, N-terminal domain"/>
    <property type="match status" value="1"/>
</dbReference>
<feature type="domain" description="Dipeptidylpeptidase IV N-terminal" evidence="2">
    <location>
        <begin position="119"/>
        <end position="448"/>
    </location>
</feature>
<dbReference type="InterPro" id="IPR002469">
    <property type="entry name" value="Peptidase_S9B_N"/>
</dbReference>
<dbReference type="GO" id="GO:0008236">
    <property type="term" value="F:serine-type peptidase activity"/>
    <property type="evidence" value="ECO:0007669"/>
    <property type="project" value="InterPro"/>
</dbReference>
<comment type="caution">
    <text evidence="3">The sequence shown here is derived from an EMBL/GenBank/DDBJ whole genome shotgun (WGS) entry which is preliminary data.</text>
</comment>
<dbReference type="Pfam" id="PF00930">
    <property type="entry name" value="DPPIV_N"/>
    <property type="match status" value="1"/>
</dbReference>
<dbReference type="GO" id="GO:0008239">
    <property type="term" value="F:dipeptidyl-peptidase activity"/>
    <property type="evidence" value="ECO:0007669"/>
    <property type="project" value="TreeGrafter"/>
</dbReference>